<dbReference type="Proteomes" id="UP000325315">
    <property type="component" value="Unassembled WGS sequence"/>
</dbReference>
<sequence length="96" mass="10928">MGKVEGIGDAKGLEDMPVEFVDGKKRQRFNLEGVVLITPRAINRLNNKLRHIQPHILFLMETKVARKCMEKIRRKCGFEHGIDVDIEETIGGLSLE</sequence>
<dbReference type="EMBL" id="SMMG02000009">
    <property type="protein sequence ID" value="KAA3460387.1"/>
    <property type="molecule type" value="Genomic_DNA"/>
</dbReference>
<proteinExistence type="predicted"/>
<reference evidence="2" key="1">
    <citation type="journal article" date="2019" name="Plant Biotechnol. J.">
        <title>Genome sequencing of the Australian wild diploid species Gossypium australe highlights disease resistance and delayed gland morphogenesis.</title>
        <authorList>
            <person name="Cai Y."/>
            <person name="Cai X."/>
            <person name="Wang Q."/>
            <person name="Wang P."/>
            <person name="Zhang Y."/>
            <person name="Cai C."/>
            <person name="Xu Y."/>
            <person name="Wang K."/>
            <person name="Zhou Z."/>
            <person name="Wang C."/>
            <person name="Geng S."/>
            <person name="Li B."/>
            <person name="Dong Q."/>
            <person name="Hou Y."/>
            <person name="Wang H."/>
            <person name="Ai P."/>
            <person name="Liu Z."/>
            <person name="Yi F."/>
            <person name="Sun M."/>
            <person name="An G."/>
            <person name="Cheng J."/>
            <person name="Zhang Y."/>
            <person name="Shi Q."/>
            <person name="Xie Y."/>
            <person name="Shi X."/>
            <person name="Chang Y."/>
            <person name="Huang F."/>
            <person name="Chen Y."/>
            <person name="Hong S."/>
            <person name="Mi L."/>
            <person name="Sun Q."/>
            <person name="Zhang L."/>
            <person name="Zhou B."/>
            <person name="Peng R."/>
            <person name="Zhang X."/>
            <person name="Liu F."/>
        </authorList>
    </citation>
    <scope>NUCLEOTIDE SEQUENCE [LARGE SCALE GENOMIC DNA]</scope>
    <source>
        <strain evidence="2">cv. PA1801</strain>
    </source>
</reference>
<accession>A0A5B6UTV5</accession>
<organism evidence="1 2">
    <name type="scientific">Gossypium australe</name>
    <dbReference type="NCBI Taxonomy" id="47621"/>
    <lineage>
        <taxon>Eukaryota</taxon>
        <taxon>Viridiplantae</taxon>
        <taxon>Streptophyta</taxon>
        <taxon>Embryophyta</taxon>
        <taxon>Tracheophyta</taxon>
        <taxon>Spermatophyta</taxon>
        <taxon>Magnoliopsida</taxon>
        <taxon>eudicotyledons</taxon>
        <taxon>Gunneridae</taxon>
        <taxon>Pentapetalae</taxon>
        <taxon>rosids</taxon>
        <taxon>malvids</taxon>
        <taxon>Malvales</taxon>
        <taxon>Malvaceae</taxon>
        <taxon>Malvoideae</taxon>
        <taxon>Gossypium</taxon>
    </lineage>
</organism>
<comment type="caution">
    <text evidence="1">The sequence shown here is derived from an EMBL/GenBank/DDBJ whole genome shotgun (WGS) entry which is preliminary data.</text>
</comment>
<evidence type="ECO:0000313" key="1">
    <source>
        <dbReference type="EMBL" id="KAA3460387.1"/>
    </source>
</evidence>
<keyword evidence="2" id="KW-1185">Reference proteome</keyword>
<gene>
    <name evidence="1" type="ORF">EPI10_027056</name>
</gene>
<protein>
    <submittedName>
        <fullName evidence="1">Uncharacterized protein</fullName>
    </submittedName>
</protein>
<dbReference type="AlphaFoldDB" id="A0A5B6UTV5"/>
<name>A0A5B6UTV5_9ROSI</name>
<evidence type="ECO:0000313" key="2">
    <source>
        <dbReference type="Proteomes" id="UP000325315"/>
    </source>
</evidence>
<dbReference type="OrthoDB" id="1001815at2759"/>